<dbReference type="RefSeq" id="WP_198461867.1">
    <property type="nucleotide sequence ID" value="NZ_JABBCQ020000020.1"/>
</dbReference>
<dbReference type="Gene3D" id="2.40.50.180">
    <property type="entry name" value="CheA-289, Domain 4"/>
    <property type="match status" value="1"/>
</dbReference>
<dbReference type="GO" id="GO:0007165">
    <property type="term" value="P:signal transduction"/>
    <property type="evidence" value="ECO:0007669"/>
    <property type="project" value="InterPro"/>
</dbReference>
<comment type="caution">
    <text evidence="2">The sequence shown here is derived from an EMBL/GenBank/DDBJ whole genome shotgun (WGS) entry which is preliminary data.</text>
</comment>
<dbReference type="Pfam" id="PF01584">
    <property type="entry name" value="CheW"/>
    <property type="match status" value="1"/>
</dbReference>
<reference evidence="2" key="1">
    <citation type="submission" date="2020-12" db="EMBL/GenBank/DDBJ databases">
        <title>Comamonas sp. nov., isolated from stream water.</title>
        <authorList>
            <person name="Park K.-H."/>
        </authorList>
    </citation>
    <scope>NUCLEOTIDE SEQUENCE</scope>
    <source>
        <strain evidence="2">EJ-4</strain>
    </source>
</reference>
<evidence type="ECO:0000259" key="1">
    <source>
        <dbReference type="PROSITE" id="PS50851"/>
    </source>
</evidence>
<dbReference type="PROSITE" id="PS50851">
    <property type="entry name" value="CHEW"/>
    <property type="match status" value="1"/>
</dbReference>
<dbReference type="AlphaFoldDB" id="A0A843B6W3"/>
<organism evidence="2 3">
    <name type="scientific">Comamonas suwonensis</name>
    <dbReference type="NCBI Taxonomy" id="2606214"/>
    <lineage>
        <taxon>Bacteria</taxon>
        <taxon>Pseudomonadati</taxon>
        <taxon>Pseudomonadota</taxon>
        <taxon>Betaproteobacteria</taxon>
        <taxon>Burkholderiales</taxon>
        <taxon>Comamonadaceae</taxon>
        <taxon>Comamonas</taxon>
    </lineage>
</organism>
<keyword evidence="3" id="KW-1185">Reference proteome</keyword>
<protein>
    <submittedName>
        <fullName evidence="2">Chemotaxis protein CheW</fullName>
    </submittedName>
</protein>
<accession>A0A843B6W3</accession>
<sequence>MPQKQLTAPVQQAQDLLQTDAFIPHMRQVARCESSLQELSLMWRLIESSAKMNCPQEALALLPMMAATREGFEQLEQDLVHSMVAQAIEGVRRGLHSQAQHLMDTLVRNLYERTADVGFLATDVLLCRFMAELDMHTDDDKAQMTERLLAYRSKYTVYQKVLLLDCEGYVRASTQEGGALQSGPCRDPLIAQALQSQSFVQAFGATDLLPDQSRGLIYAHRMLSPVTQMPVGVLCLCFDFEGEMQGLWSGRRSDAAHESETSIALLLDEQDRVLASSDVHWIAAGVQVRSRKNGANQLWIHGGRTYLVQSARSAGYQGYGGPKGWRAQIMVPLELAFGTHGHSDLQEVDAVVAQGLLSHAHRFCPPLHAIRSAADTIRRVVWNGQVMTAGKQADNTRLQAVLEQIGETGARTNEVFTQSIRSLYSTVLATALDDNRLLTRLLVDLLDRNLYERANDCRWWALTLQLPALLQTLKEGNAAENASAEVCELLTAIHALYTVYQQIMVYDVSGKIVATSLQGGAEDVLTGRFVDQESLLKVLALKGTQAYHVSAWCPSALYEGAGPTYVYHAAIRSPSGELLGGIGLIFHAQREFQAMLQGVLGSQAEHRAEGAGSRQVAYLNRSGVVMSSSSAQMLPGMVLDLPADMLALPAGQSISRAMAYQGQYCVVAVTAGSGYREFKRSDGYEEDVLALSVQAFGPVQGDAQAAVWRRNTHVQSLPSATSTTGASMEMATFFVGQSVLALDAACVLEAQSAAEIAPISAGRLPHCVGTLARRSQGAVAGYVWVFDLGALLYGKPLIRSQQSQVIVLAHQGLKLGLLVSDLEGVARLDARQLRAAPALAHSADALVDRLIQANGGDLLIQCLNVAALVQMLKAPAPVQVAMGAATY</sequence>
<dbReference type="SMART" id="SM00260">
    <property type="entry name" value="CheW"/>
    <property type="match status" value="1"/>
</dbReference>
<dbReference type="Gene3D" id="2.30.30.40">
    <property type="entry name" value="SH3 Domains"/>
    <property type="match status" value="1"/>
</dbReference>
<gene>
    <name evidence="2" type="ORF">HF327_018840</name>
</gene>
<name>A0A843B6W3_9BURK</name>
<dbReference type="Proteomes" id="UP000530032">
    <property type="component" value="Unassembled WGS sequence"/>
</dbReference>
<dbReference type="GO" id="GO:0006935">
    <property type="term" value="P:chemotaxis"/>
    <property type="evidence" value="ECO:0007669"/>
    <property type="project" value="InterPro"/>
</dbReference>
<feature type="domain" description="CheW-like" evidence="1">
    <location>
        <begin position="727"/>
        <end position="874"/>
    </location>
</feature>
<dbReference type="SUPFAM" id="SSF50341">
    <property type="entry name" value="CheW-like"/>
    <property type="match status" value="1"/>
</dbReference>
<dbReference type="InterPro" id="IPR002545">
    <property type="entry name" value="CheW-lke_dom"/>
</dbReference>
<dbReference type="InterPro" id="IPR036061">
    <property type="entry name" value="CheW-like_dom_sf"/>
</dbReference>
<evidence type="ECO:0000313" key="2">
    <source>
        <dbReference type="EMBL" id="MBI1626541.1"/>
    </source>
</evidence>
<evidence type="ECO:0000313" key="3">
    <source>
        <dbReference type="Proteomes" id="UP000530032"/>
    </source>
</evidence>
<dbReference type="EMBL" id="JABBCQ020000020">
    <property type="protein sequence ID" value="MBI1626541.1"/>
    <property type="molecule type" value="Genomic_DNA"/>
</dbReference>
<proteinExistence type="predicted"/>